<dbReference type="GeneTree" id="ENSGT00940000163863"/>
<evidence type="ECO:0000259" key="3">
    <source>
        <dbReference type="PROSITE" id="PS50137"/>
    </source>
</evidence>
<dbReference type="CDD" id="cd20314">
    <property type="entry name" value="DSRM_EIF2AK2"/>
    <property type="match status" value="1"/>
</dbReference>
<gene>
    <name evidence="4" type="primary">eif2ak2</name>
</gene>
<accession>A0A674C064</accession>
<dbReference type="AlphaFoldDB" id="A0A674C064"/>
<dbReference type="PANTHER" id="PTHR46205">
    <property type="entry name" value="LOQUACIOUS, ISOFORM B"/>
    <property type="match status" value="1"/>
</dbReference>
<dbReference type="Pfam" id="PF00035">
    <property type="entry name" value="dsrm"/>
    <property type="match status" value="2"/>
</dbReference>
<reference evidence="4" key="2">
    <citation type="submission" date="2025-09" db="UniProtKB">
        <authorList>
            <consortium name="Ensembl"/>
        </authorList>
    </citation>
    <scope>IDENTIFICATION</scope>
</reference>
<dbReference type="SMART" id="SM00358">
    <property type="entry name" value="DSRM"/>
    <property type="match status" value="2"/>
</dbReference>
<feature type="domain" description="DRBM" evidence="3">
    <location>
        <begin position="143"/>
        <end position="173"/>
    </location>
</feature>
<dbReference type="GO" id="GO:0070920">
    <property type="term" value="P:regulation of regulatory ncRNA processing"/>
    <property type="evidence" value="ECO:0007669"/>
    <property type="project" value="TreeGrafter"/>
</dbReference>
<evidence type="ECO:0000256" key="1">
    <source>
        <dbReference type="ARBA" id="ARBA00022884"/>
    </source>
</evidence>
<protein>
    <submittedName>
        <fullName evidence="4">Eukaryotic translation initiation factor 2-alpha kinase 2</fullName>
    </submittedName>
</protein>
<dbReference type="InterPro" id="IPR014720">
    <property type="entry name" value="dsRBD_dom"/>
</dbReference>
<sequence>MDSTNYIAKLLEYAQRQRQISDIKFEEVGTDGPDHLKTFTLRVVIKGHAYPNGVGKTKKEAKQNAAKHALIGIMETTEQKDASVSCPPSPAPSPAPPVRAVISQPKYVSWLNEHSQKNKLSLKALEGARVGPNNTSQCCRYVVGEKEYPEGFGNTKKEAKEEAAMQVYLELCGGKNQTVS</sequence>
<organism evidence="4 5">
    <name type="scientific">Salmo trutta</name>
    <name type="common">Brown trout</name>
    <dbReference type="NCBI Taxonomy" id="8032"/>
    <lineage>
        <taxon>Eukaryota</taxon>
        <taxon>Metazoa</taxon>
        <taxon>Chordata</taxon>
        <taxon>Craniata</taxon>
        <taxon>Vertebrata</taxon>
        <taxon>Euteleostomi</taxon>
        <taxon>Actinopterygii</taxon>
        <taxon>Neopterygii</taxon>
        <taxon>Teleostei</taxon>
        <taxon>Protacanthopterygii</taxon>
        <taxon>Salmoniformes</taxon>
        <taxon>Salmonidae</taxon>
        <taxon>Salmoninae</taxon>
        <taxon>Salmo</taxon>
    </lineage>
</organism>
<dbReference type="Gene3D" id="3.30.160.20">
    <property type="match status" value="2"/>
</dbReference>
<dbReference type="GO" id="GO:0005634">
    <property type="term" value="C:nucleus"/>
    <property type="evidence" value="ECO:0007669"/>
    <property type="project" value="TreeGrafter"/>
</dbReference>
<dbReference type="GO" id="GO:0035197">
    <property type="term" value="F:siRNA binding"/>
    <property type="evidence" value="ECO:0007669"/>
    <property type="project" value="TreeGrafter"/>
</dbReference>
<reference evidence="4" key="1">
    <citation type="submission" date="2025-08" db="UniProtKB">
        <authorList>
            <consortium name="Ensembl"/>
        </authorList>
    </citation>
    <scope>IDENTIFICATION</scope>
</reference>
<dbReference type="GO" id="GO:0005737">
    <property type="term" value="C:cytoplasm"/>
    <property type="evidence" value="ECO:0007669"/>
    <property type="project" value="TreeGrafter"/>
</dbReference>
<dbReference type="GO" id="GO:0070578">
    <property type="term" value="C:RISC-loading complex"/>
    <property type="evidence" value="ECO:0007669"/>
    <property type="project" value="TreeGrafter"/>
</dbReference>
<proteinExistence type="predicted"/>
<dbReference type="GO" id="GO:0003725">
    <property type="term" value="F:double-stranded RNA binding"/>
    <property type="evidence" value="ECO:0007669"/>
    <property type="project" value="TreeGrafter"/>
</dbReference>
<dbReference type="PANTHER" id="PTHR46205:SF3">
    <property type="entry name" value="LOQUACIOUS, ISOFORM B"/>
    <property type="match status" value="1"/>
</dbReference>
<dbReference type="Ensembl" id="ENSSTUT00000081970.1">
    <property type="protein sequence ID" value="ENSSTUP00000076969.1"/>
    <property type="gene ID" value="ENSSTUG00000033896.1"/>
</dbReference>
<dbReference type="InterPro" id="IPR051247">
    <property type="entry name" value="RLC_Component"/>
</dbReference>
<evidence type="ECO:0000256" key="2">
    <source>
        <dbReference type="PROSITE-ProRule" id="PRU00266"/>
    </source>
</evidence>
<dbReference type="GO" id="GO:0016442">
    <property type="term" value="C:RISC complex"/>
    <property type="evidence" value="ECO:0007669"/>
    <property type="project" value="TreeGrafter"/>
</dbReference>
<evidence type="ECO:0000313" key="5">
    <source>
        <dbReference type="Proteomes" id="UP000472277"/>
    </source>
</evidence>
<name>A0A674C064_SALTR</name>
<dbReference type="PROSITE" id="PS50137">
    <property type="entry name" value="DS_RBD"/>
    <property type="match status" value="2"/>
</dbReference>
<feature type="domain" description="DRBM" evidence="3">
    <location>
        <begin position="5"/>
        <end position="75"/>
    </location>
</feature>
<keyword evidence="1 2" id="KW-0694">RNA-binding</keyword>
<keyword evidence="5" id="KW-1185">Reference proteome</keyword>
<evidence type="ECO:0000313" key="4">
    <source>
        <dbReference type="Ensembl" id="ENSSTUP00000076969.1"/>
    </source>
</evidence>
<dbReference type="Proteomes" id="UP000472277">
    <property type="component" value="Chromosome 2"/>
</dbReference>
<dbReference type="SUPFAM" id="SSF54768">
    <property type="entry name" value="dsRNA-binding domain-like"/>
    <property type="match status" value="2"/>
</dbReference>
<dbReference type="GO" id="GO:0030422">
    <property type="term" value="P:siRNA processing"/>
    <property type="evidence" value="ECO:0007669"/>
    <property type="project" value="TreeGrafter"/>
</dbReference>